<gene>
    <name evidence="2" type="ORF">A33Q_2321</name>
</gene>
<dbReference type="EMBL" id="ALWO02000033">
    <property type="protein sequence ID" value="EOZ96551.1"/>
    <property type="molecule type" value="Genomic_DNA"/>
</dbReference>
<dbReference type="AlphaFoldDB" id="S2DWW7"/>
<proteinExistence type="predicted"/>
<protein>
    <submittedName>
        <fullName evidence="2">Lipoprotein</fullName>
    </submittedName>
</protein>
<organism evidence="2 3">
    <name type="scientific">Indibacter alkaliphilus (strain CCUG 57479 / KCTC 22604 / LW1)</name>
    <dbReference type="NCBI Taxonomy" id="1189612"/>
    <lineage>
        <taxon>Bacteria</taxon>
        <taxon>Pseudomonadati</taxon>
        <taxon>Bacteroidota</taxon>
        <taxon>Cytophagia</taxon>
        <taxon>Cytophagales</taxon>
        <taxon>Cyclobacteriaceae</taxon>
    </lineage>
</organism>
<dbReference type="eggNOG" id="ENOG5033XBE">
    <property type="taxonomic scope" value="Bacteria"/>
</dbReference>
<evidence type="ECO:0000313" key="2">
    <source>
        <dbReference type="EMBL" id="EOZ96551.1"/>
    </source>
</evidence>
<sequence>MVNVFLIDAPGDFDQVWVEVLGVELKTIGTRGQDNADAKFFPNDQLIKRVNVAALINTNSFLIGRGELSSGSIVEMELKLGTDNYVIRDGERTNLVLDEGADLSLLLNTALDPGISLDMFIDFDIYRSIIQGEGNSLVLRPRLRAFSSLNTGNIAGGLRPLGEKAIIYAIQNRDTIASTGVDEGTGNFRIRGVNGNYRITIQPLNADFLGDTVNNVNAAPRQTTELGNLTLRPREN</sequence>
<keyword evidence="2" id="KW-0449">Lipoprotein</keyword>
<evidence type="ECO:0000313" key="3">
    <source>
        <dbReference type="Proteomes" id="UP000006073"/>
    </source>
</evidence>
<dbReference type="Proteomes" id="UP000006073">
    <property type="component" value="Unassembled WGS sequence"/>
</dbReference>
<evidence type="ECO:0000259" key="1">
    <source>
        <dbReference type="Pfam" id="PF14321"/>
    </source>
</evidence>
<name>S2DWW7_INDAL</name>
<reference evidence="2 3" key="1">
    <citation type="journal article" date="2013" name="Genome Announc.">
        <title>Draft Genome Sequence of Indibacter alkaliphilus Strain LW1T, Isolated from Lonar Lake, a Haloalkaline Lake in the Buldana District of Maharashtra, India.</title>
        <authorList>
            <person name="Singh A."/>
            <person name="Kumar Jangir P."/>
            <person name="Sharma R."/>
            <person name="Singh A."/>
            <person name="Kumar Pinnaka A."/>
            <person name="Shivaji S."/>
        </authorList>
    </citation>
    <scope>NUCLEOTIDE SEQUENCE [LARGE SCALE GENOMIC DNA]</scope>
    <source>
        <strain evidence="3">CCUG 57479 / KCTC 22604 / LW1</strain>
    </source>
</reference>
<comment type="caution">
    <text evidence="2">The sequence shown here is derived from an EMBL/GenBank/DDBJ whole genome shotgun (WGS) entry which is preliminary data.</text>
</comment>
<dbReference type="InterPro" id="IPR025491">
    <property type="entry name" value="DUF4382"/>
</dbReference>
<accession>S2DWW7</accession>
<dbReference type="STRING" id="1189612.A33Q_2321"/>
<keyword evidence="3" id="KW-1185">Reference proteome</keyword>
<dbReference type="Pfam" id="PF14321">
    <property type="entry name" value="DUF4382"/>
    <property type="match status" value="1"/>
</dbReference>
<feature type="domain" description="DUF4382" evidence="1">
    <location>
        <begin position="2"/>
        <end position="141"/>
    </location>
</feature>